<dbReference type="InterPro" id="IPR027417">
    <property type="entry name" value="P-loop_NTPase"/>
</dbReference>
<dbReference type="SUPFAM" id="SSF52540">
    <property type="entry name" value="P-loop containing nucleoside triphosphate hydrolases"/>
    <property type="match status" value="1"/>
</dbReference>
<keyword evidence="2" id="KW-1185">Reference proteome</keyword>
<dbReference type="Proteomes" id="UP001172738">
    <property type="component" value="Unassembled WGS sequence"/>
</dbReference>
<organism evidence="1 2">
    <name type="scientific">Demequina zhanjiangensis</name>
    <dbReference type="NCBI Taxonomy" id="3051659"/>
    <lineage>
        <taxon>Bacteria</taxon>
        <taxon>Bacillati</taxon>
        <taxon>Actinomycetota</taxon>
        <taxon>Actinomycetes</taxon>
        <taxon>Micrococcales</taxon>
        <taxon>Demequinaceae</taxon>
        <taxon>Demequina</taxon>
    </lineage>
</organism>
<proteinExistence type="predicted"/>
<dbReference type="RefSeq" id="WP_301130006.1">
    <property type="nucleotide sequence ID" value="NZ_JAUHPV010000009.1"/>
</dbReference>
<gene>
    <name evidence="1" type="ORF">QQX04_13345</name>
</gene>
<reference evidence="1" key="1">
    <citation type="submission" date="2023-06" db="EMBL/GenBank/DDBJ databases">
        <title>SYSU T00b26.</title>
        <authorList>
            <person name="Gao L."/>
            <person name="Fang B.-Z."/>
            <person name="Li W.-J."/>
        </authorList>
    </citation>
    <scope>NUCLEOTIDE SEQUENCE</scope>
    <source>
        <strain evidence="1">SYSU T00b26</strain>
    </source>
</reference>
<dbReference type="EMBL" id="JAUHPV010000009">
    <property type="protein sequence ID" value="MDN4473980.1"/>
    <property type="molecule type" value="Genomic_DNA"/>
</dbReference>
<dbReference type="Gene3D" id="3.40.50.300">
    <property type="entry name" value="P-loop containing nucleotide triphosphate hydrolases"/>
    <property type="match status" value="1"/>
</dbReference>
<evidence type="ECO:0000313" key="1">
    <source>
        <dbReference type="EMBL" id="MDN4473980.1"/>
    </source>
</evidence>
<evidence type="ECO:0000313" key="2">
    <source>
        <dbReference type="Proteomes" id="UP001172738"/>
    </source>
</evidence>
<sequence>MAATETFADRLPPALAVKGRMPVVINSFGRSGSTVLFRAVSESHLRPWARTPARVQTMRANAWDLSKDPLEPRMVYKSHDLPRDEMAGRAKVVYVFGDPIAATRSAIMKGQSEPPRWFEAHCAHLHQPLVEPEALYETDALKIGAHLRAWLDATAQDVAFVRYERLWERIDDVSSFLGFRVTLPEYRARSASAEAPPDIMVQAYAEATALVDALPDFVVSRPGSSVSA</sequence>
<accession>A0ABT8G4A6</accession>
<protein>
    <recommendedName>
        <fullName evidence="3">Sulfotransferase family protein</fullName>
    </recommendedName>
</protein>
<comment type="caution">
    <text evidence="1">The sequence shown here is derived from an EMBL/GenBank/DDBJ whole genome shotgun (WGS) entry which is preliminary data.</text>
</comment>
<evidence type="ECO:0008006" key="3">
    <source>
        <dbReference type="Google" id="ProtNLM"/>
    </source>
</evidence>
<name>A0ABT8G4A6_9MICO</name>